<comment type="similarity">
    <text evidence="9">Belongs to the adenylate kinase family. UMP-CMP kinase subfamily.</text>
</comment>
<dbReference type="InterPro" id="IPR033690">
    <property type="entry name" value="Adenylat_kinase_CS"/>
</dbReference>
<keyword evidence="3 9" id="KW-0547">Nucleotide-binding</keyword>
<dbReference type="Pfam" id="PF00406">
    <property type="entry name" value="ADK"/>
    <property type="match status" value="1"/>
</dbReference>
<dbReference type="GO" id="GO:0033862">
    <property type="term" value="F:UMP kinase activity"/>
    <property type="evidence" value="ECO:0007669"/>
    <property type="project" value="RHEA"/>
</dbReference>
<dbReference type="OrthoDB" id="442176at2759"/>
<keyword evidence="7 9" id="KW-0539">Nucleus</keyword>
<dbReference type="AlphaFoldDB" id="R4X731"/>
<feature type="region of interest" description="LID" evidence="9">
    <location>
        <begin position="231"/>
        <end position="241"/>
    </location>
</feature>
<feature type="binding site" evidence="9">
    <location>
        <position position="249"/>
    </location>
    <ligand>
        <name>a ribonucleoside 5'-phosphate</name>
        <dbReference type="ChEBI" id="CHEBI:58043"/>
    </ligand>
</feature>
<keyword evidence="11" id="KW-1185">Reference proteome</keyword>
<dbReference type="GO" id="GO:0005737">
    <property type="term" value="C:cytoplasm"/>
    <property type="evidence" value="ECO:0007669"/>
    <property type="project" value="UniProtKB-SubCell"/>
</dbReference>
<keyword evidence="5 9" id="KW-0067">ATP-binding</keyword>
<dbReference type="Gene3D" id="3.40.50.300">
    <property type="entry name" value="P-loop containing nucleotide triphosphate hydrolases"/>
    <property type="match status" value="1"/>
</dbReference>
<dbReference type="InterPro" id="IPR000850">
    <property type="entry name" value="Adenylat/UMP-CMP_kin"/>
</dbReference>
<keyword evidence="1 9" id="KW-0963">Cytoplasm</keyword>
<dbReference type="NCBIfam" id="TIGR01359">
    <property type="entry name" value="UMP_CMP_kin_fam"/>
    <property type="match status" value="1"/>
</dbReference>
<dbReference type="EMBL" id="CAHR02000016">
    <property type="protein sequence ID" value="CCG80858.1"/>
    <property type="molecule type" value="Genomic_DNA"/>
</dbReference>
<feature type="binding site" evidence="9">
    <location>
        <begin position="164"/>
        <end position="166"/>
    </location>
    <ligand>
        <name>a ribonucleoside 5'-phosphate</name>
        <dbReference type="ChEBI" id="CHEBI:58043"/>
    </ligand>
</feature>
<evidence type="ECO:0000313" key="11">
    <source>
        <dbReference type="Proteomes" id="UP000013776"/>
    </source>
</evidence>
<dbReference type="PRINTS" id="PR00094">
    <property type="entry name" value="ADENYLTKNASE"/>
</dbReference>
<dbReference type="FunFam" id="3.40.50.300:FF:000315">
    <property type="entry name" value="Adenylate kinase 1"/>
    <property type="match status" value="1"/>
</dbReference>
<reference evidence="10 11" key="1">
    <citation type="journal article" date="2013" name="MBio">
        <title>Genome sequencing of the plant pathogen Taphrina deformans, the causal agent of peach leaf curl.</title>
        <authorList>
            <person name="Cisse O.H."/>
            <person name="Almeida J.M.G.C.F."/>
            <person name="Fonseca A."/>
            <person name="Kumar A.A."/>
            <person name="Salojaervi J."/>
            <person name="Overmyer K."/>
            <person name="Hauser P.M."/>
            <person name="Pagni M."/>
        </authorList>
    </citation>
    <scope>NUCLEOTIDE SEQUENCE [LARGE SCALE GENOMIC DNA]</scope>
    <source>
        <strain evidence="11">PYCC 5710 / ATCC 11124 / CBS 356.35 / IMI 108563 / JCM 9778 / NBRC 8474</strain>
    </source>
</reference>
<feature type="binding site" evidence="9">
    <location>
        <position position="238"/>
    </location>
    <ligand>
        <name>a ribonucleoside 5'-phosphate</name>
        <dbReference type="ChEBI" id="CHEBI:58043"/>
    </ligand>
</feature>
<feature type="binding site" evidence="9">
    <location>
        <begin position="194"/>
        <end position="197"/>
    </location>
    <ligand>
        <name>a ribonucleoside 5'-phosphate</name>
        <dbReference type="ChEBI" id="CHEBI:58043"/>
    </ligand>
</feature>
<comment type="cofactor">
    <cofactor evidence="9">
        <name>Mg(2+)</name>
        <dbReference type="ChEBI" id="CHEBI:18420"/>
    </cofactor>
    <text evidence="9">Binds 1 Mg(2+) ion per monomer.</text>
</comment>
<comment type="catalytic activity">
    <reaction evidence="8 9">
        <text>UMP + ATP = UDP + ADP</text>
        <dbReference type="Rhea" id="RHEA:24400"/>
        <dbReference type="ChEBI" id="CHEBI:30616"/>
        <dbReference type="ChEBI" id="CHEBI:57865"/>
        <dbReference type="ChEBI" id="CHEBI:58223"/>
        <dbReference type="ChEBI" id="CHEBI:456216"/>
        <dbReference type="EC" id="2.7.4.14"/>
    </reaction>
</comment>
<organism evidence="10 11">
    <name type="scientific">Taphrina deformans (strain PYCC 5710 / ATCC 11124 / CBS 356.35 / IMI 108563 / JCM 9778 / NBRC 8474)</name>
    <name type="common">Peach leaf curl fungus</name>
    <name type="synonym">Lalaria deformans</name>
    <dbReference type="NCBI Taxonomy" id="1097556"/>
    <lineage>
        <taxon>Eukaryota</taxon>
        <taxon>Fungi</taxon>
        <taxon>Dikarya</taxon>
        <taxon>Ascomycota</taxon>
        <taxon>Taphrinomycotina</taxon>
        <taxon>Taphrinomycetes</taxon>
        <taxon>Taphrinales</taxon>
        <taxon>Taphrinaceae</taxon>
        <taxon>Taphrina</taxon>
    </lineage>
</organism>
<proteinExistence type="inferred from homology"/>
<evidence type="ECO:0000256" key="8">
    <source>
        <dbReference type="ARBA" id="ARBA00048116"/>
    </source>
</evidence>
<comment type="caution">
    <text evidence="10">The sequence shown here is derived from an EMBL/GenBank/DDBJ whole genome shotgun (WGS) entry which is preliminary data.</text>
</comment>
<accession>R4X731</accession>
<dbReference type="PROSITE" id="PS00113">
    <property type="entry name" value="ADENYLATE_KINASE"/>
    <property type="match status" value="1"/>
</dbReference>
<evidence type="ECO:0000256" key="7">
    <source>
        <dbReference type="ARBA" id="ARBA00023242"/>
    </source>
</evidence>
<dbReference type="PANTHER" id="PTHR23359">
    <property type="entry name" value="NUCLEOTIDE KINASE"/>
    <property type="match status" value="1"/>
</dbReference>
<dbReference type="SUPFAM" id="SSF52540">
    <property type="entry name" value="P-loop containing nucleoside triphosphate hydrolases"/>
    <property type="match status" value="1"/>
</dbReference>
<comment type="subcellular location">
    <subcellularLocation>
        <location evidence="9">Cytoplasm</location>
    </subcellularLocation>
    <subcellularLocation>
        <location evidence="9">Nucleus</location>
    </subcellularLocation>
    <text evidence="9">Predominantly cytoplasmic.</text>
</comment>
<dbReference type="GO" id="GO:0005524">
    <property type="term" value="F:ATP binding"/>
    <property type="evidence" value="ECO:0007669"/>
    <property type="project" value="UniProtKB-KW"/>
</dbReference>
<dbReference type="eggNOG" id="KOG3079">
    <property type="taxonomic scope" value="Eukaryota"/>
</dbReference>
<dbReference type="GO" id="GO:0006221">
    <property type="term" value="P:pyrimidine nucleotide biosynthetic process"/>
    <property type="evidence" value="ECO:0007669"/>
    <property type="project" value="UniProtKB-UniRule"/>
</dbReference>
<feature type="binding site" evidence="9">
    <location>
        <position position="277"/>
    </location>
    <ligand>
        <name>ATP</name>
        <dbReference type="ChEBI" id="CHEBI:30616"/>
    </ligand>
</feature>
<comment type="function">
    <text evidence="9">Catalyzes the phosphorylation of pyrimidine nucleoside monophosphates at the expense of ATP. Plays an important role in de novo pyrimidine nucleotide biosynthesis. Has preference for UMP and dUMP as phosphate acceptors, but can also use CMP, dCMP and AMP.</text>
</comment>
<evidence type="ECO:0000256" key="4">
    <source>
        <dbReference type="ARBA" id="ARBA00022777"/>
    </source>
</evidence>
<protein>
    <recommendedName>
        <fullName evidence="9">Uridylate kinase</fullName>
        <shortName evidence="9">UK</shortName>
        <ecNumber evidence="9">2.7.4.14</ecNumber>
    </recommendedName>
    <alternativeName>
        <fullName evidence="9">ATP:UMP phosphotransferase</fullName>
    </alternativeName>
    <alternativeName>
        <fullName evidence="9">Deoxycytidylate kinase</fullName>
        <shortName evidence="9">CK</shortName>
        <shortName evidence="9">dCMP kinase</shortName>
    </alternativeName>
    <alternativeName>
        <fullName evidence="9">Uridine monophosphate kinase</fullName>
        <shortName evidence="9">UMP kinase</shortName>
        <shortName evidence="9">UMPK</shortName>
    </alternativeName>
</protein>
<gene>
    <name evidence="10" type="ORF">TAPDE_000503</name>
</gene>
<dbReference type="Proteomes" id="UP000013776">
    <property type="component" value="Unassembled WGS sequence"/>
</dbReference>
<dbReference type="HAMAP" id="MF_03172">
    <property type="entry name" value="Adenylate_kinase_UMP_CMP_kin"/>
    <property type="match status" value="1"/>
</dbReference>
<name>R4X731_TAPDE</name>
<dbReference type="GO" id="GO:0005634">
    <property type="term" value="C:nucleus"/>
    <property type="evidence" value="ECO:0007669"/>
    <property type="project" value="UniProtKB-SubCell"/>
</dbReference>
<feature type="region of interest" description="NMPbind" evidence="9">
    <location>
        <begin position="136"/>
        <end position="166"/>
    </location>
</feature>
<evidence type="ECO:0000256" key="5">
    <source>
        <dbReference type="ARBA" id="ARBA00022840"/>
    </source>
</evidence>
<evidence type="ECO:0000313" key="10">
    <source>
        <dbReference type="EMBL" id="CCG80858.1"/>
    </source>
</evidence>
<evidence type="ECO:0000256" key="1">
    <source>
        <dbReference type="ARBA" id="ARBA00022490"/>
    </source>
</evidence>
<feature type="binding site" evidence="9">
    <location>
        <position position="142"/>
    </location>
    <ligand>
        <name>a ribonucleoside 5'-phosphate</name>
        <dbReference type="ChEBI" id="CHEBI:58043"/>
    </ligand>
</feature>
<comment type="subunit">
    <text evidence="9">Monomer.</text>
</comment>
<dbReference type="EC" id="2.7.4.14" evidence="9"/>
<feature type="binding site" evidence="9">
    <location>
        <position position="232"/>
    </location>
    <ligand>
        <name>ATP</name>
        <dbReference type="ChEBI" id="CHEBI:30616"/>
    </ligand>
</feature>
<dbReference type="GO" id="GO:0006207">
    <property type="term" value="P:'de novo' pyrimidine nucleobase biosynthetic process"/>
    <property type="evidence" value="ECO:0007669"/>
    <property type="project" value="InterPro"/>
</dbReference>
<keyword evidence="2 9" id="KW-0808">Transferase</keyword>
<dbReference type="CDD" id="cd01428">
    <property type="entry name" value="ADK"/>
    <property type="match status" value="1"/>
</dbReference>
<evidence type="ECO:0000256" key="6">
    <source>
        <dbReference type="ARBA" id="ARBA00022975"/>
    </source>
</evidence>
<evidence type="ECO:0000256" key="9">
    <source>
        <dbReference type="HAMAP-Rule" id="MF_03172"/>
    </source>
</evidence>
<dbReference type="InterPro" id="IPR006266">
    <property type="entry name" value="UMP_CMP_kinase"/>
</dbReference>
<keyword evidence="4 9" id="KW-0418">Kinase</keyword>
<comment type="domain">
    <text evidence="9">Consists of three domains, a large central CORE domain and two small peripheral domains, NMPbind and LID, which undergo movements during catalysis. The LID domain closes over the site of phosphoryl transfer upon ATP binding. Assembling and dissambling the active center during each catalytic cycle provides an effective means to prevent ATP hydrolysis.</text>
</comment>
<dbReference type="VEuPathDB" id="FungiDB:TAPDE_000503"/>
<dbReference type="HAMAP" id="MF_00235">
    <property type="entry name" value="Adenylate_kinase_Adk"/>
    <property type="match status" value="1"/>
</dbReference>
<evidence type="ECO:0000256" key="2">
    <source>
        <dbReference type="ARBA" id="ARBA00022679"/>
    </source>
</evidence>
<feature type="binding site" evidence="9">
    <location>
        <begin position="116"/>
        <end position="121"/>
    </location>
    <ligand>
        <name>ATP</name>
        <dbReference type="ChEBI" id="CHEBI:30616"/>
    </ligand>
</feature>
<dbReference type="STRING" id="1097556.R4X731"/>
<sequence length="296" mass="32511">MLRGGLVLQGINNRSFGAGRRAYATRPSANRKPPSTLALIAILGVGFTAFAYVSKKQASDPATNRKGNQFSKAGVTPTLEGMAEQKASQARLNKGGDTPTFDDAKISLLFVLGGPGVGKGTQCQKLVDQKGFVHLSAGDLLRAEQKREGSQYGDLIKQYITEGKIVPMEVTVALLENAIRDKVDHGKTRFLVDGFPRKMDQAIKFEETVCVSKFTIFFDCSEETMTKRLLKRGESSGRDDDNAESIKKRFKTFKETSMPVVEYFEKQGKVVKINCEDSVEEVAKQVSKAVEEKALN</sequence>
<keyword evidence="6 9" id="KW-0665">Pyrimidine biosynthesis</keyword>
<dbReference type="InterPro" id="IPR027417">
    <property type="entry name" value="P-loop_NTPase"/>
</dbReference>
<evidence type="ECO:0000256" key="3">
    <source>
        <dbReference type="ARBA" id="ARBA00022741"/>
    </source>
</evidence>
<feature type="binding site" evidence="9">
    <location>
        <position position="201"/>
    </location>
    <ligand>
        <name>a ribonucleoside 5'-phosphate</name>
        <dbReference type="ChEBI" id="CHEBI:58043"/>
    </ligand>
</feature>